<keyword evidence="7 9" id="KW-0472">Membrane</keyword>
<accession>A0ABT1ATW8</accession>
<dbReference type="EMBL" id="JAMXIB010000001">
    <property type="protein sequence ID" value="MCO5723309.1"/>
    <property type="molecule type" value="Genomic_DNA"/>
</dbReference>
<dbReference type="CDD" id="cd07185">
    <property type="entry name" value="OmpA_C-like"/>
    <property type="match status" value="1"/>
</dbReference>
<protein>
    <submittedName>
        <fullName evidence="12">OmpA family protein</fullName>
    </submittedName>
</protein>
<dbReference type="Gene3D" id="2.40.160.20">
    <property type="match status" value="1"/>
</dbReference>
<dbReference type="PANTHER" id="PTHR30329">
    <property type="entry name" value="STATOR ELEMENT OF FLAGELLAR MOTOR COMPLEX"/>
    <property type="match status" value="1"/>
</dbReference>
<dbReference type="RefSeq" id="WP_252739688.1">
    <property type="nucleotide sequence ID" value="NZ_JAMXIB010000001.1"/>
</dbReference>
<reference evidence="12 13" key="1">
    <citation type="submission" date="2022-06" db="EMBL/GenBank/DDBJ databases">
        <authorList>
            <person name="Xuan X."/>
        </authorList>
    </citation>
    <scope>NUCLEOTIDE SEQUENCE [LARGE SCALE GENOMIC DNA]</scope>
    <source>
        <strain evidence="12 13">2V75</strain>
    </source>
</reference>
<dbReference type="PRINTS" id="PR01021">
    <property type="entry name" value="OMPADOMAIN"/>
</dbReference>
<organism evidence="12 13">
    <name type="scientific">Robiginitalea marina</name>
    <dbReference type="NCBI Taxonomy" id="2954105"/>
    <lineage>
        <taxon>Bacteria</taxon>
        <taxon>Pseudomonadati</taxon>
        <taxon>Bacteroidota</taxon>
        <taxon>Flavobacteriia</taxon>
        <taxon>Flavobacteriales</taxon>
        <taxon>Flavobacteriaceae</taxon>
        <taxon>Robiginitalea</taxon>
    </lineage>
</organism>
<evidence type="ECO:0000256" key="7">
    <source>
        <dbReference type="ARBA" id="ARBA00023136"/>
    </source>
</evidence>
<dbReference type="SUPFAM" id="SSF56925">
    <property type="entry name" value="OMPA-like"/>
    <property type="match status" value="1"/>
</dbReference>
<dbReference type="CDD" id="cd22249">
    <property type="entry name" value="UDM1_RNF168_RNF169-like"/>
    <property type="match status" value="1"/>
</dbReference>
<dbReference type="PANTHER" id="PTHR30329:SF21">
    <property type="entry name" value="LIPOPROTEIN YIAD-RELATED"/>
    <property type="match status" value="1"/>
</dbReference>
<keyword evidence="5" id="KW-0406">Ion transport</keyword>
<feature type="coiled-coil region" evidence="10">
    <location>
        <begin position="218"/>
        <end position="274"/>
    </location>
</feature>
<comment type="subcellular location">
    <subcellularLocation>
        <location evidence="1">Cell outer membrane</location>
        <topology evidence="1">Multi-pass membrane protein</topology>
    </subcellularLocation>
</comment>
<evidence type="ECO:0000256" key="2">
    <source>
        <dbReference type="ARBA" id="ARBA00022448"/>
    </source>
</evidence>
<evidence type="ECO:0000313" key="12">
    <source>
        <dbReference type="EMBL" id="MCO5723309.1"/>
    </source>
</evidence>
<evidence type="ECO:0000313" key="13">
    <source>
        <dbReference type="Proteomes" id="UP001206312"/>
    </source>
</evidence>
<proteinExistence type="predicted"/>
<evidence type="ECO:0000256" key="8">
    <source>
        <dbReference type="ARBA" id="ARBA00023237"/>
    </source>
</evidence>
<keyword evidence="2" id="KW-0813">Transport</keyword>
<comment type="caution">
    <text evidence="12">The sequence shown here is derived from an EMBL/GenBank/DDBJ whole genome shotgun (WGS) entry which is preliminary data.</text>
</comment>
<keyword evidence="10" id="KW-0175">Coiled coil</keyword>
<evidence type="ECO:0000256" key="4">
    <source>
        <dbReference type="ARBA" id="ARBA00022692"/>
    </source>
</evidence>
<dbReference type="InterPro" id="IPR011250">
    <property type="entry name" value="OMP/PagP_B-barrel"/>
</dbReference>
<dbReference type="SUPFAM" id="SSF103088">
    <property type="entry name" value="OmpA-like"/>
    <property type="match status" value="1"/>
</dbReference>
<dbReference type="InterPro" id="IPR006664">
    <property type="entry name" value="OMP_bac"/>
</dbReference>
<keyword evidence="8" id="KW-0998">Cell outer membrane</keyword>
<keyword evidence="3" id="KW-1134">Transmembrane beta strand</keyword>
<evidence type="ECO:0000256" key="6">
    <source>
        <dbReference type="ARBA" id="ARBA00023114"/>
    </source>
</evidence>
<evidence type="ECO:0000259" key="11">
    <source>
        <dbReference type="PROSITE" id="PS51123"/>
    </source>
</evidence>
<dbReference type="Proteomes" id="UP001206312">
    <property type="component" value="Unassembled WGS sequence"/>
</dbReference>
<sequence length="392" mass="43806">MNNRIFAFVFVLLLYIPGSYAQEELPELTAKDSIVASSWMVGVGINIIDDSGDAFQDFTTIKDQWNMVPFPSRLSVGRYFRSGLGLELIGTYNNYKEGNIIDRQVNPEDITYWAVDSRLSYDLNKLVGETGFFDPYVGVGLGYADANNNPRGTYNGVVGFRLWFSDHWGADLNTSGKWSFGNEASNHIQHAAGVVYRWGVEKELSRKGREKLALREALLAEQQRVNDSIQQVRDAEERARQLALEEERKRQEALAAAEARKQQEEAARKQALRDELASLGTVGFAFNSSYLNEPSKETLKKIAGFMQTNASLKVGLSGHTDSRGPEQYNLWLSEKRAQRALDYLLGQGVDAGRITLSPMGETQLLNHCADGVSCTAAEHAVNRRVDLMIESF</sequence>
<evidence type="ECO:0000256" key="5">
    <source>
        <dbReference type="ARBA" id="ARBA00023065"/>
    </source>
</evidence>
<gene>
    <name evidence="12" type="ORF">NG653_00475</name>
</gene>
<dbReference type="Pfam" id="PF00691">
    <property type="entry name" value="OmpA"/>
    <property type="match status" value="1"/>
</dbReference>
<evidence type="ECO:0000256" key="3">
    <source>
        <dbReference type="ARBA" id="ARBA00022452"/>
    </source>
</evidence>
<keyword evidence="4" id="KW-0812">Transmembrane</keyword>
<dbReference type="Gene3D" id="3.30.1330.60">
    <property type="entry name" value="OmpA-like domain"/>
    <property type="match status" value="1"/>
</dbReference>
<name>A0ABT1ATW8_9FLAO</name>
<feature type="domain" description="OmpA-like" evidence="11">
    <location>
        <begin position="270"/>
        <end position="392"/>
    </location>
</feature>
<keyword evidence="13" id="KW-1185">Reference proteome</keyword>
<dbReference type="InterPro" id="IPR036737">
    <property type="entry name" value="OmpA-like_sf"/>
</dbReference>
<dbReference type="PROSITE" id="PS51123">
    <property type="entry name" value="OMPA_2"/>
    <property type="match status" value="1"/>
</dbReference>
<evidence type="ECO:0000256" key="9">
    <source>
        <dbReference type="PROSITE-ProRule" id="PRU00473"/>
    </source>
</evidence>
<evidence type="ECO:0000256" key="1">
    <source>
        <dbReference type="ARBA" id="ARBA00004571"/>
    </source>
</evidence>
<dbReference type="InterPro" id="IPR006665">
    <property type="entry name" value="OmpA-like"/>
</dbReference>
<keyword evidence="6" id="KW-0626">Porin</keyword>
<evidence type="ECO:0000256" key="10">
    <source>
        <dbReference type="SAM" id="Coils"/>
    </source>
</evidence>
<dbReference type="InterPro" id="IPR050330">
    <property type="entry name" value="Bact_OuterMem_StrucFunc"/>
</dbReference>